<feature type="non-terminal residue" evidence="9">
    <location>
        <position position="1455"/>
    </location>
</feature>
<dbReference type="OrthoDB" id="65716at2759"/>
<dbReference type="EMBL" id="CABFNQ020000744">
    <property type="protein sequence ID" value="CAH0032202.1"/>
    <property type="molecule type" value="Genomic_DNA"/>
</dbReference>
<keyword evidence="5" id="KW-0539">Nucleus</keyword>
<evidence type="ECO:0000256" key="3">
    <source>
        <dbReference type="ARBA" id="ARBA00023015"/>
    </source>
</evidence>
<dbReference type="InterPro" id="IPR013940">
    <property type="entry name" value="Spo22/ZIP4/TEX11"/>
</dbReference>
<dbReference type="Pfam" id="PF24990">
    <property type="entry name" value="PAS_13"/>
    <property type="match status" value="1"/>
</dbReference>
<comment type="subcellular location">
    <subcellularLocation>
        <location evidence="1">Nucleus</location>
    </subcellularLocation>
</comment>
<organism evidence="9 10">
    <name type="scientific">Clonostachys rhizophaga</name>
    <dbReference type="NCBI Taxonomy" id="160324"/>
    <lineage>
        <taxon>Eukaryota</taxon>
        <taxon>Fungi</taxon>
        <taxon>Dikarya</taxon>
        <taxon>Ascomycota</taxon>
        <taxon>Pezizomycotina</taxon>
        <taxon>Sordariomycetes</taxon>
        <taxon>Hypocreomycetidae</taxon>
        <taxon>Hypocreales</taxon>
        <taxon>Bionectriaceae</taxon>
        <taxon>Clonostachys</taxon>
    </lineage>
</organism>
<dbReference type="GO" id="GO:0051321">
    <property type="term" value="P:meiotic cell cycle"/>
    <property type="evidence" value="ECO:0007669"/>
    <property type="project" value="UniProtKB-KW"/>
</dbReference>
<name>A0A9N9VV13_9HYPO</name>
<evidence type="ECO:0000313" key="9">
    <source>
        <dbReference type="EMBL" id="CAH0032202.1"/>
    </source>
</evidence>
<keyword evidence="6" id="KW-0469">Meiosis</keyword>
<dbReference type="InterPro" id="IPR056751">
    <property type="entry name" value="PAS_13"/>
</dbReference>
<feature type="domain" description="ERT1/acuK family PAS" evidence="8">
    <location>
        <begin position="370"/>
        <end position="446"/>
    </location>
</feature>
<evidence type="ECO:0000256" key="4">
    <source>
        <dbReference type="ARBA" id="ARBA00023163"/>
    </source>
</evidence>
<keyword evidence="10" id="KW-1185">Reference proteome</keyword>
<gene>
    <name evidence="9" type="ORF">CRHIZ90672A_00002316</name>
</gene>
<dbReference type="GO" id="GO:0090173">
    <property type="term" value="P:regulation of synaptonemal complex assembly"/>
    <property type="evidence" value="ECO:0007669"/>
    <property type="project" value="InterPro"/>
</dbReference>
<evidence type="ECO:0000256" key="5">
    <source>
        <dbReference type="ARBA" id="ARBA00023242"/>
    </source>
</evidence>
<dbReference type="Pfam" id="PF08631">
    <property type="entry name" value="SPO22"/>
    <property type="match status" value="1"/>
</dbReference>
<reference evidence="9" key="1">
    <citation type="submission" date="2021-10" db="EMBL/GenBank/DDBJ databases">
        <authorList>
            <person name="Piombo E."/>
        </authorList>
    </citation>
    <scope>NUCLEOTIDE SEQUENCE</scope>
</reference>
<comment type="caution">
    <text evidence="9">The sequence shown here is derived from an EMBL/GenBank/DDBJ whole genome shotgun (WGS) entry which is preliminary data.</text>
</comment>
<sequence>ERPCTRCIKRNIGHLCHDEPRDADSKKTKNATQGAPSVAASTIEDSQDARSDVGRSSASSTMGPPPVFDGTGRPRASSGFGAGLLGQRSTLPLVQQAAAAAAAAGLQGNSLGTSATGNANQCTSLQPSFQAPPLLHSVDTAIPVAGFSDAWMTAQNFQDMNNYNPNYMIAPEVSHEFNLLNDFLHTSLLDDTGVAPDDTSQNQAFVRAMKQEMLSGFGAGGLAGGAGQAANVPPGAMMPPPNLDGSSGPLAGNAMQIDKDKTREYYLQAADPSGSDNPEERMLRVLKAKYDAGLLKPFNYINGYARLGKYLDGHIAASSKQKILRTINQFRPKFREKAQGLTDIQLVYVEMWFERQLMDYDRVFASMAVPACCWRRTGEIFRGNKEMAELIHVPVNQLRDGNIALHEILTEESMVRYWEEFGTIAFDPAHDTLLTACSLKHPSDTSDHPVIKCCFSFTIRKDDHKFRCNLRTWLLLRISPNNIEVMGRFDQTIGRGKRDKKLQPVIGIALPGTRNSRCILLTLKFVDFARDVHSKLGHPQTSISSINLRSEINHQISIVAELSQKSPLGISPRTAKDLERNGKDLWNLCIRLRRDNAQSDRSSPLLLRARVFAFHLLEMGRGANRGRRDRESEIVYMTGLILTLGRLCLDDEDLDSARIIMQKATNYIERLHSLAQEDGPNKNRIGLEADYLVVRIALSWKENRLDVAEHMFSKAEQLANTLETASLEMMADTLRHVGADLHAKGDLLMAIKWLKRAYNALNSRPLDHLSVEGLDTRLCVCQNLVLTFLKSGSQEHVSEAKELVSSIESEIGDKPIVLHWKLEMLQQSPPELMDVDNYAGILRRMIRVFDFSDEEFQFVLSHIKKLRNMNSKLACGVLDDLLTHRVLQSNNLAWLDKALVTRIWVSTMESAPFGDSWDTRLLETLDKVHKSSPEPLSPDATGAVQSLLWKKIEATMSCHQYQSADKWCLVALHPIFSNSGPSNQAKFGRKRILCAISLNKPEIAYETFGSMAAESQDDCLTRFLMFKASLLDFNHDVALKSIEYLSRCATEANVQEMLYACIRESQQAYDKLCTLTALQAVAENWSSEQVSVTSLPSILRCCVRLIKVIEKEGGAGESSSIFSDDICKIFVIGATHAKAGSLSANGKKAFSTIELHWFRKNSFNIGVANCSSWDMPKIIDVFSSCLDFISCYPDDMHKEDYEELHVMSMRCHFVMGAAKVSLARTEDRLDERLQKYLEVRRHVAAFDLELCKETVGRDESTVLDLYRKLSILLVFDFEGAVALKSWDDLGNIVRKAETCRDETTLKAMGDCLLRSETPSKVMFSTMRLIVNGIFVLEDFDTQRLGKYLRCIFQVILPLDDTLALQLLDETSHIAREGSQVGSSLPPTDLEWLVATAFNHAVDFFTRGEEDLCQRWALRAIQLAGAMEDAGQMRDLLQGKLAKLPFQSRPQANPER</sequence>
<accession>A0A9N9VV13</accession>
<dbReference type="Proteomes" id="UP000696573">
    <property type="component" value="Unassembled WGS sequence"/>
</dbReference>
<dbReference type="PANTHER" id="PTHR40375:SF2">
    <property type="entry name" value="SPORULATION-SPECIFIC PROTEIN 22"/>
    <property type="match status" value="1"/>
</dbReference>
<evidence type="ECO:0000256" key="6">
    <source>
        <dbReference type="ARBA" id="ARBA00023254"/>
    </source>
</evidence>
<keyword evidence="3" id="KW-0805">Transcription regulation</keyword>
<proteinExistence type="predicted"/>
<feature type="compositionally biased region" description="Polar residues" evidence="7">
    <location>
        <begin position="30"/>
        <end position="44"/>
    </location>
</feature>
<evidence type="ECO:0000256" key="2">
    <source>
        <dbReference type="ARBA" id="ARBA00022723"/>
    </source>
</evidence>
<dbReference type="GO" id="GO:0005634">
    <property type="term" value="C:nucleus"/>
    <property type="evidence" value="ECO:0007669"/>
    <property type="project" value="UniProtKB-SubCell"/>
</dbReference>
<dbReference type="GO" id="GO:0046872">
    <property type="term" value="F:metal ion binding"/>
    <property type="evidence" value="ECO:0007669"/>
    <property type="project" value="UniProtKB-KW"/>
</dbReference>
<evidence type="ECO:0000313" key="10">
    <source>
        <dbReference type="Proteomes" id="UP000696573"/>
    </source>
</evidence>
<keyword evidence="4" id="KW-0804">Transcription</keyword>
<dbReference type="InterPro" id="IPR039057">
    <property type="entry name" value="Spo22/ZIP4"/>
</dbReference>
<keyword evidence="2" id="KW-0479">Metal-binding</keyword>
<evidence type="ECO:0000259" key="8">
    <source>
        <dbReference type="Pfam" id="PF24990"/>
    </source>
</evidence>
<feature type="compositionally biased region" description="Basic and acidic residues" evidence="7">
    <location>
        <begin position="15"/>
        <end position="27"/>
    </location>
</feature>
<feature type="region of interest" description="Disordered" evidence="7">
    <location>
        <begin position="15"/>
        <end position="81"/>
    </location>
</feature>
<evidence type="ECO:0000256" key="1">
    <source>
        <dbReference type="ARBA" id="ARBA00004123"/>
    </source>
</evidence>
<protein>
    <recommendedName>
        <fullName evidence="8">ERT1/acuK family PAS domain-containing protein</fullName>
    </recommendedName>
</protein>
<dbReference type="PANTHER" id="PTHR40375">
    <property type="entry name" value="SPORULATION-SPECIFIC PROTEIN 22"/>
    <property type="match status" value="1"/>
</dbReference>
<evidence type="ECO:0000256" key="7">
    <source>
        <dbReference type="SAM" id="MobiDB-lite"/>
    </source>
</evidence>